<evidence type="ECO:0000313" key="2">
    <source>
        <dbReference type="Proteomes" id="UP001560573"/>
    </source>
</evidence>
<reference evidence="1 2" key="1">
    <citation type="submission" date="2023-07" db="EMBL/GenBank/DDBJ databases">
        <authorList>
            <person name="Lian W.-H."/>
        </authorList>
    </citation>
    <scope>NUCLEOTIDE SEQUENCE [LARGE SCALE GENOMIC DNA]</scope>
    <source>
        <strain evidence="1 2">SYSU DXS3180</strain>
    </source>
</reference>
<comment type="caution">
    <text evidence="1">The sequence shown here is derived from an EMBL/GenBank/DDBJ whole genome shotgun (WGS) entry which is preliminary data.</text>
</comment>
<dbReference type="EMBL" id="JAULBC010000001">
    <property type="protein sequence ID" value="MEX6686567.1"/>
    <property type="molecule type" value="Genomic_DNA"/>
</dbReference>
<protein>
    <submittedName>
        <fullName evidence="1">Uncharacterized protein</fullName>
    </submittedName>
</protein>
<organism evidence="1 2">
    <name type="scientific">Danxiaibacter flavus</name>
    <dbReference type="NCBI Taxonomy" id="3049108"/>
    <lineage>
        <taxon>Bacteria</taxon>
        <taxon>Pseudomonadati</taxon>
        <taxon>Bacteroidota</taxon>
        <taxon>Chitinophagia</taxon>
        <taxon>Chitinophagales</taxon>
        <taxon>Chitinophagaceae</taxon>
        <taxon>Danxiaibacter</taxon>
    </lineage>
</organism>
<accession>A0ABV3Z9M4</accession>
<dbReference type="RefSeq" id="WP_369327964.1">
    <property type="nucleotide sequence ID" value="NZ_JAULBC010000001.1"/>
</dbReference>
<evidence type="ECO:0000313" key="1">
    <source>
        <dbReference type="EMBL" id="MEX6686567.1"/>
    </source>
</evidence>
<proteinExistence type="predicted"/>
<keyword evidence="2" id="KW-1185">Reference proteome</keyword>
<dbReference type="Proteomes" id="UP001560573">
    <property type="component" value="Unassembled WGS sequence"/>
</dbReference>
<gene>
    <name evidence="1" type="ORF">QTN47_03625</name>
</gene>
<sequence length="85" mass="9676">MYVNWSIKTSNAPQLSYTIAVYDNQAHTGKPIATQEGTDPDARNVAIHVPNLPSEKKTYYLTLQLTDIFNQQSEIREIILEELKP</sequence>
<name>A0ABV3Z9M4_9BACT</name>